<feature type="compositionally biased region" description="Basic and acidic residues" evidence="3">
    <location>
        <begin position="415"/>
        <end position="478"/>
    </location>
</feature>
<dbReference type="PANTHER" id="PTHR16515:SF22">
    <property type="entry name" value="HISTONE-LYSINE N-METHYLTRANSFERASE PRDM6-RELATED"/>
    <property type="match status" value="1"/>
</dbReference>
<dbReference type="FunFam" id="3.30.160.60:FF:000630">
    <property type="entry name" value="Zinc finger protein 180"/>
    <property type="match status" value="1"/>
</dbReference>
<dbReference type="InterPro" id="IPR013087">
    <property type="entry name" value="Znf_C2H2_type"/>
</dbReference>
<dbReference type="Pfam" id="PF21549">
    <property type="entry name" value="PRDM2_PR"/>
    <property type="match status" value="1"/>
</dbReference>
<dbReference type="InterPro" id="IPR046341">
    <property type="entry name" value="SET_dom_sf"/>
</dbReference>
<dbReference type="Proteomes" id="UP001152795">
    <property type="component" value="Unassembled WGS sequence"/>
</dbReference>
<feature type="region of interest" description="Disordered" evidence="3">
    <location>
        <begin position="361"/>
        <end position="478"/>
    </location>
</feature>
<dbReference type="PANTHER" id="PTHR16515">
    <property type="entry name" value="PR DOMAIN ZINC FINGER PROTEIN"/>
    <property type="match status" value="1"/>
</dbReference>
<sequence>MEQIVKLSTYTTENDAAFGDGKIDPNMDPLKCASQTKKNCGTKNGLITSELLDVFLYGKRKIQGIDLENAKRQKIGQGKCVKPLKSCESCRKPHNGPCYTSEPQKSIRQVVGNAIHDIRLTYAVLSFPGEVQLCTSSIPGYSYGVSAKLPFPIGTWIGPYEGKRVKAEEITTKSDSNYVWEIYENGKFSHYLDGNDENNSSWMRFIRCARHKDEQNMVVFQYGNNIYYRAVRDIPAGTELLVWYNNNYTQFLGVPLGLRNVPGCKNDQDKKISAQTGSPVPQAEVKPVLKEKNIDLNHTENYMKKPVLYSPNKTPATTVTYCYSASKPALQPISYSNGISPMSIDKPIVTIEHKPVLTNGILSHDRTTSPGNEQRLQHLTRGPSPNNDVSNNYFTFSPRISSPSSCSTSSISIACDDRGSPRENHISPRENHVSPRENHVSPRENHVSPRENHVSPREYHVSPRENHASPHGEISPRENENLEFYKPPEKPYQCGHCSSSFAQPSELSAHVVTHTNDRPFKCGFCGRSFAGASTLYNHMRTHTGNRAFLCNKCGCKLDTATQLSRHMRTPGECPKAINVSREVVPPYSSTMTRG</sequence>
<dbReference type="PROSITE" id="PS00028">
    <property type="entry name" value="ZINC_FINGER_C2H2_1"/>
    <property type="match status" value="2"/>
</dbReference>
<proteinExistence type="predicted"/>
<dbReference type="GO" id="GO:0010468">
    <property type="term" value="P:regulation of gene expression"/>
    <property type="evidence" value="ECO:0007669"/>
    <property type="project" value="TreeGrafter"/>
</dbReference>
<dbReference type="Pfam" id="PF00096">
    <property type="entry name" value="zf-C2H2"/>
    <property type="match status" value="2"/>
</dbReference>
<evidence type="ECO:0000313" key="4">
    <source>
        <dbReference type="EMBL" id="CAB3983868.1"/>
    </source>
</evidence>
<dbReference type="SMART" id="SM00317">
    <property type="entry name" value="SET"/>
    <property type="match status" value="1"/>
</dbReference>
<dbReference type="SMART" id="SM00355">
    <property type="entry name" value="ZnF_C2H2"/>
    <property type="match status" value="3"/>
</dbReference>
<dbReference type="Gene3D" id="2.170.270.10">
    <property type="entry name" value="SET domain"/>
    <property type="match status" value="1"/>
</dbReference>
<feature type="compositionally biased region" description="Low complexity" evidence="3">
    <location>
        <begin position="397"/>
        <end position="413"/>
    </location>
</feature>
<dbReference type="PROSITE" id="PS50280">
    <property type="entry name" value="SET"/>
    <property type="match status" value="1"/>
</dbReference>
<dbReference type="InterPro" id="IPR050331">
    <property type="entry name" value="Zinc_finger"/>
</dbReference>
<comment type="caution">
    <text evidence="4">The sequence shown here is derived from an EMBL/GenBank/DDBJ whole genome shotgun (WGS) entry which is preliminary data.</text>
</comment>
<dbReference type="AlphaFoldDB" id="A0A6S7FWA5"/>
<evidence type="ECO:0000256" key="1">
    <source>
        <dbReference type="ARBA" id="ARBA00023015"/>
    </source>
</evidence>
<keyword evidence="1" id="KW-0805">Transcription regulation</keyword>
<dbReference type="InterPro" id="IPR001214">
    <property type="entry name" value="SET_dom"/>
</dbReference>
<evidence type="ECO:0000256" key="2">
    <source>
        <dbReference type="ARBA" id="ARBA00023163"/>
    </source>
</evidence>
<dbReference type="SUPFAM" id="SSF57667">
    <property type="entry name" value="beta-beta-alpha zinc fingers"/>
    <property type="match status" value="2"/>
</dbReference>
<organism evidence="4 5">
    <name type="scientific">Paramuricea clavata</name>
    <name type="common">Red gorgonian</name>
    <name type="synonym">Violescent sea-whip</name>
    <dbReference type="NCBI Taxonomy" id="317549"/>
    <lineage>
        <taxon>Eukaryota</taxon>
        <taxon>Metazoa</taxon>
        <taxon>Cnidaria</taxon>
        <taxon>Anthozoa</taxon>
        <taxon>Octocorallia</taxon>
        <taxon>Malacalcyonacea</taxon>
        <taxon>Plexauridae</taxon>
        <taxon>Paramuricea</taxon>
    </lineage>
</organism>
<protein>
    <submittedName>
        <fullName evidence="4">Histone-lysine N-methyltransferase PRDM6</fullName>
    </submittedName>
</protein>
<dbReference type="SUPFAM" id="SSF82199">
    <property type="entry name" value="SET domain"/>
    <property type="match status" value="1"/>
</dbReference>
<keyword evidence="5" id="KW-1185">Reference proteome</keyword>
<dbReference type="InterPro" id="IPR036236">
    <property type="entry name" value="Znf_C2H2_sf"/>
</dbReference>
<name>A0A6S7FWA5_PARCT</name>
<evidence type="ECO:0000256" key="3">
    <source>
        <dbReference type="SAM" id="MobiDB-lite"/>
    </source>
</evidence>
<dbReference type="Gene3D" id="3.30.160.60">
    <property type="entry name" value="Classic Zinc Finger"/>
    <property type="match status" value="3"/>
</dbReference>
<dbReference type="OrthoDB" id="40579at2759"/>
<gene>
    <name evidence="4" type="ORF">PACLA_8A030578</name>
</gene>
<feature type="compositionally biased region" description="Polar residues" evidence="3">
    <location>
        <begin position="383"/>
        <end position="395"/>
    </location>
</feature>
<reference evidence="4" key="1">
    <citation type="submission" date="2020-04" db="EMBL/GenBank/DDBJ databases">
        <authorList>
            <person name="Alioto T."/>
            <person name="Alioto T."/>
            <person name="Gomez Garrido J."/>
        </authorList>
    </citation>
    <scope>NUCLEOTIDE SEQUENCE</scope>
    <source>
        <strain evidence="4">A484AB</strain>
    </source>
</reference>
<accession>A0A6S7FWA5</accession>
<dbReference type="EMBL" id="CACRXK020000668">
    <property type="protein sequence ID" value="CAB3983868.1"/>
    <property type="molecule type" value="Genomic_DNA"/>
</dbReference>
<keyword evidence="2" id="KW-0804">Transcription</keyword>
<dbReference type="PROSITE" id="PS50157">
    <property type="entry name" value="ZINC_FINGER_C2H2_2"/>
    <property type="match status" value="2"/>
</dbReference>
<dbReference type="GO" id="GO:0005634">
    <property type="term" value="C:nucleus"/>
    <property type="evidence" value="ECO:0007669"/>
    <property type="project" value="TreeGrafter"/>
</dbReference>
<dbReference type="FunFam" id="3.30.160.60:FF:000417">
    <property type="entry name" value="Zinc finger protein"/>
    <property type="match status" value="1"/>
</dbReference>
<evidence type="ECO:0000313" key="5">
    <source>
        <dbReference type="Proteomes" id="UP001152795"/>
    </source>
</evidence>